<gene>
    <name evidence="1" type="ORF">N7496_004316</name>
</gene>
<dbReference type="Gene3D" id="3.40.50.720">
    <property type="entry name" value="NAD(P)-binding Rossmann-like Domain"/>
    <property type="match status" value="1"/>
</dbReference>
<dbReference type="SUPFAM" id="SSF51735">
    <property type="entry name" value="NAD(P)-binding Rossmann-fold domains"/>
    <property type="match status" value="1"/>
</dbReference>
<protein>
    <submittedName>
        <fullName evidence="1">NAD(P)-binding protein</fullName>
    </submittedName>
</protein>
<dbReference type="InterPro" id="IPR051783">
    <property type="entry name" value="NAD(P)-dependent_oxidoreduct"/>
</dbReference>
<dbReference type="InterPro" id="IPR036291">
    <property type="entry name" value="NAD(P)-bd_dom_sf"/>
</dbReference>
<evidence type="ECO:0000313" key="2">
    <source>
        <dbReference type="Proteomes" id="UP001147782"/>
    </source>
</evidence>
<dbReference type="GO" id="GO:0005737">
    <property type="term" value="C:cytoplasm"/>
    <property type="evidence" value="ECO:0007669"/>
    <property type="project" value="TreeGrafter"/>
</dbReference>
<reference evidence="1" key="1">
    <citation type="submission" date="2022-11" db="EMBL/GenBank/DDBJ databases">
        <authorList>
            <person name="Petersen C."/>
        </authorList>
    </citation>
    <scope>NUCLEOTIDE SEQUENCE</scope>
    <source>
        <strain evidence="1">IBT 29864</strain>
    </source>
</reference>
<evidence type="ECO:0000313" key="1">
    <source>
        <dbReference type="EMBL" id="KAJ5381888.1"/>
    </source>
</evidence>
<feature type="non-terminal residue" evidence="1">
    <location>
        <position position="1"/>
    </location>
</feature>
<name>A0A9W9SNR6_9EURO</name>
<reference evidence="1" key="2">
    <citation type="journal article" date="2023" name="IMA Fungus">
        <title>Comparative genomic study of the Penicillium genus elucidates a diverse pangenome and 15 lateral gene transfer events.</title>
        <authorList>
            <person name="Petersen C."/>
            <person name="Sorensen T."/>
            <person name="Nielsen M.R."/>
            <person name="Sondergaard T.E."/>
            <person name="Sorensen J.L."/>
            <person name="Fitzpatrick D.A."/>
            <person name="Frisvad J.C."/>
            <person name="Nielsen K.L."/>
        </authorList>
    </citation>
    <scope>NUCLEOTIDE SEQUENCE</scope>
    <source>
        <strain evidence="1">IBT 29864</strain>
    </source>
</reference>
<comment type="caution">
    <text evidence="1">The sequence shown here is derived from an EMBL/GenBank/DDBJ whole genome shotgun (WGS) entry which is preliminary data.</text>
</comment>
<dbReference type="PANTHER" id="PTHR48079:SF6">
    <property type="entry name" value="NAD(P)-BINDING DOMAIN-CONTAINING PROTEIN-RELATED"/>
    <property type="match status" value="1"/>
</dbReference>
<dbReference type="Proteomes" id="UP001147782">
    <property type="component" value="Unassembled WGS sequence"/>
</dbReference>
<keyword evidence="2" id="KW-1185">Reference proteome</keyword>
<dbReference type="RefSeq" id="XP_056559459.1">
    <property type="nucleotide sequence ID" value="XM_056697247.1"/>
</dbReference>
<dbReference type="PANTHER" id="PTHR48079">
    <property type="entry name" value="PROTEIN YEEZ"/>
    <property type="match status" value="1"/>
</dbReference>
<dbReference type="AlphaFoldDB" id="A0A9W9SNR6"/>
<dbReference type="OrthoDB" id="10262413at2759"/>
<proteinExistence type="predicted"/>
<dbReference type="GO" id="GO:0004029">
    <property type="term" value="F:aldehyde dehydrogenase (NAD+) activity"/>
    <property type="evidence" value="ECO:0007669"/>
    <property type="project" value="TreeGrafter"/>
</dbReference>
<sequence>MLTMSRNILLTGGSGYLGGTLLARWKEARLHECGKLFSLVRTDDQAEATRKLYNAEPLKIDLEDDNAVKDAIVSNNITIVLYLIDAYYLKHQIPFIKALAEAKKRTGQETHFIYVCIPHSSEWFLIRFLTISLQTTGTKQFSSLSGSPTDRDLLDNDPQLFDIHKAQKAPYPELQTATNTNVAVVEAGLEFGVKIYAFSPCIVYGKGEGFGNKISIQTVDVVVAAKAAGQIWPVSHVLDTVSLYFALLDAILTNKNPGHGKNGFYLASSGKVSWDDIYAGIAKALARRGVIADERVELMNDAALEKIAKAQNVSPSSVIVKIGGRSTYTAENGKSLGWNPQYPPEHILESLDQEVELILESLDSKHL</sequence>
<organism evidence="1 2">
    <name type="scientific">Penicillium cataractarum</name>
    <dbReference type="NCBI Taxonomy" id="2100454"/>
    <lineage>
        <taxon>Eukaryota</taxon>
        <taxon>Fungi</taxon>
        <taxon>Dikarya</taxon>
        <taxon>Ascomycota</taxon>
        <taxon>Pezizomycotina</taxon>
        <taxon>Eurotiomycetes</taxon>
        <taxon>Eurotiomycetidae</taxon>
        <taxon>Eurotiales</taxon>
        <taxon>Aspergillaceae</taxon>
        <taxon>Penicillium</taxon>
    </lineage>
</organism>
<accession>A0A9W9SNR6</accession>
<dbReference type="GeneID" id="81436424"/>
<dbReference type="EMBL" id="JAPZBS010000002">
    <property type="protein sequence ID" value="KAJ5381888.1"/>
    <property type="molecule type" value="Genomic_DNA"/>
</dbReference>